<gene>
    <name evidence="3" type="ORF">ETD85_45480</name>
</gene>
<evidence type="ECO:0000313" key="3">
    <source>
        <dbReference type="EMBL" id="TMR25369.1"/>
    </source>
</evidence>
<protein>
    <recommendedName>
        <fullName evidence="2">Transposase IS30-like HTH domain-containing protein</fullName>
    </recommendedName>
</protein>
<evidence type="ECO:0000259" key="2">
    <source>
        <dbReference type="Pfam" id="PF13936"/>
    </source>
</evidence>
<dbReference type="Pfam" id="PF13936">
    <property type="entry name" value="HTH_38"/>
    <property type="match status" value="1"/>
</dbReference>
<name>A0A5S4FXG3_9ACTN</name>
<dbReference type="EMBL" id="VCKX01000228">
    <property type="protein sequence ID" value="TMR25369.1"/>
    <property type="molecule type" value="Genomic_DNA"/>
</dbReference>
<keyword evidence="4" id="KW-1185">Reference proteome</keyword>
<dbReference type="Proteomes" id="UP000306628">
    <property type="component" value="Unassembled WGS sequence"/>
</dbReference>
<accession>A0A5S4FXG3</accession>
<evidence type="ECO:0000256" key="1">
    <source>
        <dbReference type="SAM" id="MobiDB-lite"/>
    </source>
</evidence>
<sequence>MSNQEAFRIYGINSRTGRRRPNGCNPTGNALGDRHLNETERIHIAHRVPVKASIREIARELGRVPSHHQLGGS</sequence>
<comment type="caution">
    <text evidence="3">The sequence shown here is derived from an EMBL/GenBank/DDBJ whole genome shotgun (WGS) entry which is preliminary data.</text>
</comment>
<feature type="region of interest" description="Disordered" evidence="1">
    <location>
        <begin position="13"/>
        <end position="32"/>
    </location>
</feature>
<evidence type="ECO:0000313" key="4">
    <source>
        <dbReference type="Proteomes" id="UP000306628"/>
    </source>
</evidence>
<dbReference type="RefSeq" id="WP_138696065.1">
    <property type="nucleotide sequence ID" value="NZ_JBHSAZ010000027.1"/>
</dbReference>
<proteinExistence type="predicted"/>
<organism evidence="3 4">
    <name type="scientific">Nonomuraea zeae</name>
    <dbReference type="NCBI Taxonomy" id="1642303"/>
    <lineage>
        <taxon>Bacteria</taxon>
        <taxon>Bacillati</taxon>
        <taxon>Actinomycetota</taxon>
        <taxon>Actinomycetes</taxon>
        <taxon>Streptosporangiales</taxon>
        <taxon>Streptosporangiaceae</taxon>
        <taxon>Nonomuraea</taxon>
    </lineage>
</organism>
<feature type="domain" description="Transposase IS30-like HTH" evidence="2">
    <location>
        <begin position="34"/>
        <end position="66"/>
    </location>
</feature>
<dbReference type="InterPro" id="IPR025246">
    <property type="entry name" value="IS30-like_HTH"/>
</dbReference>
<dbReference type="OrthoDB" id="9803231at2"/>
<dbReference type="AlphaFoldDB" id="A0A5S4FXG3"/>
<reference evidence="3 4" key="1">
    <citation type="submission" date="2019-05" db="EMBL/GenBank/DDBJ databases">
        <title>Draft genome sequence of Nonomuraea zeae DSM 100528.</title>
        <authorList>
            <person name="Saricaoglu S."/>
            <person name="Isik K."/>
        </authorList>
    </citation>
    <scope>NUCLEOTIDE SEQUENCE [LARGE SCALE GENOMIC DNA]</scope>
    <source>
        <strain evidence="3 4">DSM 100528</strain>
    </source>
</reference>